<gene>
    <name evidence="2" type="ORF">ABL78_8394</name>
</gene>
<dbReference type="EMBL" id="LJSK01000704">
    <property type="protein sequence ID" value="KPI82596.1"/>
    <property type="molecule type" value="Genomic_DNA"/>
</dbReference>
<keyword evidence="3" id="KW-1185">Reference proteome</keyword>
<proteinExistence type="predicted"/>
<dbReference type="Pfam" id="PF14529">
    <property type="entry name" value="Exo_endo_phos_2"/>
    <property type="match status" value="1"/>
</dbReference>
<dbReference type="InterPro" id="IPR005135">
    <property type="entry name" value="Endo/exonuclease/phosphatase"/>
</dbReference>
<dbReference type="Gene3D" id="3.60.10.10">
    <property type="entry name" value="Endonuclease/exonuclease/phosphatase"/>
    <property type="match status" value="1"/>
</dbReference>
<dbReference type="VEuPathDB" id="TriTrypDB:Lsey_0705_0010"/>
<dbReference type="SUPFAM" id="SSF56219">
    <property type="entry name" value="DNase I-like"/>
    <property type="match status" value="1"/>
</dbReference>
<comment type="caution">
    <text evidence="2">The sequence shown here is derived from an EMBL/GenBank/DDBJ whole genome shotgun (WGS) entry which is preliminary data.</text>
</comment>
<feature type="domain" description="Endonuclease/exonuclease/phosphatase" evidence="1">
    <location>
        <begin position="8"/>
        <end position="90"/>
    </location>
</feature>
<organism evidence="2 3">
    <name type="scientific">Leptomonas seymouri</name>
    <dbReference type="NCBI Taxonomy" id="5684"/>
    <lineage>
        <taxon>Eukaryota</taxon>
        <taxon>Discoba</taxon>
        <taxon>Euglenozoa</taxon>
        <taxon>Kinetoplastea</taxon>
        <taxon>Metakinetoplastina</taxon>
        <taxon>Trypanosomatida</taxon>
        <taxon>Trypanosomatidae</taxon>
        <taxon>Leishmaniinae</taxon>
        <taxon>Leptomonas</taxon>
    </lineage>
</organism>
<evidence type="ECO:0000313" key="3">
    <source>
        <dbReference type="Proteomes" id="UP000038009"/>
    </source>
</evidence>
<evidence type="ECO:0000259" key="1">
    <source>
        <dbReference type="Pfam" id="PF14529"/>
    </source>
</evidence>
<sequence>MDRSRGFPSLFCGGFNPHHPSWWGRADPSDTADQLVALVENEGFVLDNVPHTPTYFQRGTQSALGLVWSRDTSTINWRTIDTVGSDHKCIASTLNAVRGQLLTPSIPTFSRLFCSWPKANWRYFSTEARKAVRPLGEASRDV</sequence>
<protein>
    <submittedName>
        <fullName evidence="2">Putative guanine nucleotide-binding protein beta subunit-like protein putative G-protein (Beta)-like protein</fullName>
    </submittedName>
</protein>
<name>A0A0N0P267_LEPSE</name>
<dbReference type="AlphaFoldDB" id="A0A0N0P267"/>
<dbReference type="OrthoDB" id="248774at2759"/>
<dbReference type="GO" id="GO:0003824">
    <property type="term" value="F:catalytic activity"/>
    <property type="evidence" value="ECO:0007669"/>
    <property type="project" value="InterPro"/>
</dbReference>
<dbReference type="InterPro" id="IPR036691">
    <property type="entry name" value="Endo/exonu/phosph_ase_sf"/>
</dbReference>
<dbReference type="Proteomes" id="UP000038009">
    <property type="component" value="Unassembled WGS sequence"/>
</dbReference>
<reference evidence="2 3" key="1">
    <citation type="journal article" date="2015" name="PLoS Pathog.">
        <title>Leptomonas seymouri: Adaptations to the Dixenous Life Cycle Analyzed by Genome Sequencing, Transcriptome Profiling and Co-infection with Leishmania donovani.</title>
        <authorList>
            <person name="Kraeva N."/>
            <person name="Butenko A."/>
            <person name="Hlavacova J."/>
            <person name="Kostygov A."/>
            <person name="Myskova J."/>
            <person name="Grybchuk D."/>
            <person name="Lestinova T."/>
            <person name="Votypka J."/>
            <person name="Volf P."/>
            <person name="Opperdoes F."/>
            <person name="Flegontov P."/>
            <person name="Lukes J."/>
            <person name="Yurchenko V."/>
        </authorList>
    </citation>
    <scope>NUCLEOTIDE SEQUENCE [LARGE SCALE GENOMIC DNA]</scope>
    <source>
        <strain evidence="2 3">ATCC 30220</strain>
    </source>
</reference>
<accession>A0A0N0P267</accession>
<evidence type="ECO:0000313" key="2">
    <source>
        <dbReference type="EMBL" id="KPI82596.1"/>
    </source>
</evidence>